<keyword evidence="7" id="KW-0808">Transferase</keyword>
<dbReference type="SUPFAM" id="SSF53383">
    <property type="entry name" value="PLP-dependent transferases"/>
    <property type="match status" value="1"/>
</dbReference>
<dbReference type="Proteomes" id="UP000572377">
    <property type="component" value="Unassembled WGS sequence"/>
</dbReference>
<reference evidence="7 8" key="1">
    <citation type="submission" date="2020-05" db="EMBL/GenBank/DDBJ databases">
        <title>Gimesia benthica sp. nov., a novel planctomycete isolated from a deep-sea water sample of the Northwest Indian Ocean.</title>
        <authorList>
            <person name="Wang J."/>
            <person name="Ruan C."/>
            <person name="Song L."/>
            <person name="Zhu Y."/>
            <person name="Li A."/>
            <person name="Zheng X."/>
            <person name="Wang L."/>
            <person name="Lu Z."/>
            <person name="Huang Y."/>
            <person name="Du W."/>
            <person name="Zhou Y."/>
            <person name="Huang L."/>
            <person name="Dai X."/>
        </authorList>
    </citation>
    <scope>NUCLEOTIDE SEQUENCE [LARGE SCALE GENOMIC DNA]</scope>
    <source>
        <strain evidence="7 8">YYQ-30</strain>
    </source>
</reference>
<dbReference type="Gene3D" id="3.90.1150.10">
    <property type="entry name" value="Aspartate Aminotransferase, domain 1"/>
    <property type="match status" value="1"/>
</dbReference>
<evidence type="ECO:0000256" key="3">
    <source>
        <dbReference type="ARBA" id="ARBA00022898"/>
    </source>
</evidence>
<dbReference type="InterPro" id="IPR051798">
    <property type="entry name" value="Class-II_PLP-Dep_Aminotrans"/>
</dbReference>
<dbReference type="InterPro" id="IPR015424">
    <property type="entry name" value="PyrdxlP-dep_Trfase"/>
</dbReference>
<dbReference type="InterPro" id="IPR004839">
    <property type="entry name" value="Aminotransferase_I/II_large"/>
</dbReference>
<dbReference type="CDD" id="cd00609">
    <property type="entry name" value="AAT_like"/>
    <property type="match status" value="1"/>
</dbReference>
<proteinExistence type="inferred from homology"/>
<evidence type="ECO:0000256" key="2">
    <source>
        <dbReference type="ARBA" id="ARBA00012224"/>
    </source>
</evidence>
<evidence type="ECO:0000256" key="5">
    <source>
        <dbReference type="ARBA" id="ARBA00037974"/>
    </source>
</evidence>
<name>A0A849KZU2_9RHOB</name>
<dbReference type="RefSeq" id="WP_171322804.1">
    <property type="nucleotide sequence ID" value="NZ_JABFBC010000001.1"/>
</dbReference>
<dbReference type="Gene3D" id="3.40.640.10">
    <property type="entry name" value="Type I PLP-dependent aspartate aminotransferase-like (Major domain)"/>
    <property type="match status" value="1"/>
</dbReference>
<comment type="caution">
    <text evidence="7">The sequence shown here is derived from an EMBL/GenBank/DDBJ whole genome shotgun (WGS) entry which is preliminary data.</text>
</comment>
<dbReference type="GO" id="GO:0008483">
    <property type="term" value="F:transaminase activity"/>
    <property type="evidence" value="ECO:0007669"/>
    <property type="project" value="UniProtKB-KW"/>
</dbReference>
<keyword evidence="4" id="KW-0456">Lyase</keyword>
<dbReference type="PANTHER" id="PTHR43525:SF1">
    <property type="entry name" value="PROTEIN MALY"/>
    <property type="match status" value="1"/>
</dbReference>
<dbReference type="InterPro" id="IPR015422">
    <property type="entry name" value="PyrdxlP-dep_Trfase_small"/>
</dbReference>
<keyword evidence="8" id="KW-1185">Reference proteome</keyword>
<evidence type="ECO:0000313" key="8">
    <source>
        <dbReference type="Proteomes" id="UP000572377"/>
    </source>
</evidence>
<keyword evidence="7" id="KW-0032">Aminotransferase</keyword>
<dbReference type="EC" id="4.4.1.13" evidence="2"/>
<dbReference type="GO" id="GO:0047804">
    <property type="term" value="F:cysteine-S-conjugate beta-lyase activity"/>
    <property type="evidence" value="ECO:0007669"/>
    <property type="project" value="UniProtKB-EC"/>
</dbReference>
<accession>A0A849KZU2</accession>
<comment type="similarity">
    <text evidence="5">Belongs to the class-II pyridoxal-phosphate-dependent aminotransferase family. MalY/PatB cystathionine beta-lyase subfamily.</text>
</comment>
<organism evidence="7 8">
    <name type="scientific">Halovulum dunhuangense</name>
    <dbReference type="NCBI Taxonomy" id="1505036"/>
    <lineage>
        <taxon>Bacteria</taxon>
        <taxon>Pseudomonadati</taxon>
        <taxon>Pseudomonadota</taxon>
        <taxon>Alphaproteobacteria</taxon>
        <taxon>Rhodobacterales</taxon>
        <taxon>Paracoccaceae</taxon>
        <taxon>Halovulum</taxon>
    </lineage>
</organism>
<dbReference type="InterPro" id="IPR015421">
    <property type="entry name" value="PyrdxlP-dep_Trfase_major"/>
</dbReference>
<keyword evidence="3" id="KW-0663">Pyridoxal phosphate</keyword>
<evidence type="ECO:0000256" key="1">
    <source>
        <dbReference type="ARBA" id="ARBA00001933"/>
    </source>
</evidence>
<evidence type="ECO:0000256" key="4">
    <source>
        <dbReference type="ARBA" id="ARBA00023239"/>
    </source>
</evidence>
<evidence type="ECO:0000313" key="7">
    <source>
        <dbReference type="EMBL" id="NNU79654.1"/>
    </source>
</evidence>
<protein>
    <recommendedName>
        <fullName evidence="2">cysteine-S-conjugate beta-lyase</fullName>
        <ecNumber evidence="2">4.4.1.13</ecNumber>
    </recommendedName>
</protein>
<gene>
    <name evidence="7" type="ORF">HMH01_04290</name>
</gene>
<dbReference type="InterPro" id="IPR027619">
    <property type="entry name" value="C-S_lyase_PatB-like"/>
</dbReference>
<dbReference type="Pfam" id="PF00155">
    <property type="entry name" value="Aminotran_1_2"/>
    <property type="match status" value="1"/>
</dbReference>
<dbReference type="GO" id="GO:0030170">
    <property type="term" value="F:pyridoxal phosphate binding"/>
    <property type="evidence" value="ECO:0007669"/>
    <property type="project" value="InterPro"/>
</dbReference>
<evidence type="ECO:0000259" key="6">
    <source>
        <dbReference type="Pfam" id="PF00155"/>
    </source>
</evidence>
<sequence>MTFDFDKPIDRRQTNCVKWDGMEALYGVPRDSGLAMWVADMDFEAPPAVNQTLRNLADHGVHGYFGDPRAYLGSIANWMQTRHGWRIEPDWIMTTPGLVSAVACTLQAFSEKGDGVILFTPVYHAFHRIVAANDRRIVESPLVERDGRYEMDLGALAAQLEGSEKIVLLCSPHNPGGRVWSMEELRALAEFCAAHDLLLVSDEVHQDLVFPGHTHRVTALAAPDHADRLVTLTAPSKTFNIAGAQTGQVIIGDPALRARMQKVLKAVSSQPSRIGAMMTTAAYAHGAEWLDALIAYLDENRRMFDAAMNRLPGIRSMALQATYLSWVDFRGTGMTEAEIHERVEKTAKIAANHGTTFGTGGEGFLRFNIATRRAVVADAIERLEHAFADLQ</sequence>
<comment type="cofactor">
    <cofactor evidence="1">
        <name>pyridoxal 5'-phosphate</name>
        <dbReference type="ChEBI" id="CHEBI:597326"/>
    </cofactor>
</comment>
<dbReference type="NCBIfam" id="TIGR04350">
    <property type="entry name" value="C_S_lyase_PatB"/>
    <property type="match status" value="1"/>
</dbReference>
<dbReference type="PANTHER" id="PTHR43525">
    <property type="entry name" value="PROTEIN MALY"/>
    <property type="match status" value="1"/>
</dbReference>
<feature type="domain" description="Aminotransferase class I/classII large" evidence="6">
    <location>
        <begin position="41"/>
        <end position="383"/>
    </location>
</feature>
<dbReference type="AlphaFoldDB" id="A0A849KZU2"/>
<dbReference type="EMBL" id="JABFBC010000001">
    <property type="protein sequence ID" value="NNU79654.1"/>
    <property type="molecule type" value="Genomic_DNA"/>
</dbReference>